<evidence type="ECO:0000259" key="4">
    <source>
        <dbReference type="PROSITE" id="PS50041"/>
    </source>
</evidence>
<name>A0A151MP13_ALLMI</name>
<dbReference type="InterPro" id="IPR033989">
    <property type="entry name" value="CD209-like_CTLD"/>
</dbReference>
<gene>
    <name evidence="5" type="primary">ILLR2</name>
    <name evidence="5" type="ORF">Y1Q_0000216</name>
</gene>
<feature type="domain" description="C-type lectin" evidence="4">
    <location>
        <begin position="110"/>
        <end position="229"/>
    </location>
</feature>
<proteinExistence type="predicted"/>
<evidence type="ECO:0000313" key="5">
    <source>
        <dbReference type="EMBL" id="KYO26285.1"/>
    </source>
</evidence>
<dbReference type="Gene3D" id="3.10.100.10">
    <property type="entry name" value="Mannose-Binding Protein A, subunit A"/>
    <property type="match status" value="1"/>
</dbReference>
<dbReference type="InterPro" id="IPR016186">
    <property type="entry name" value="C-type_lectin-like/link_sf"/>
</dbReference>
<dbReference type="PROSITE" id="PS00615">
    <property type="entry name" value="C_TYPE_LECTIN_1"/>
    <property type="match status" value="1"/>
</dbReference>
<dbReference type="SMART" id="SM00034">
    <property type="entry name" value="CLECT"/>
    <property type="match status" value="1"/>
</dbReference>
<dbReference type="AlphaFoldDB" id="A0A151MP13"/>
<keyword evidence="1" id="KW-0430">Lectin</keyword>
<evidence type="ECO:0000256" key="1">
    <source>
        <dbReference type="ARBA" id="ARBA00022734"/>
    </source>
</evidence>
<organism evidence="5 6">
    <name type="scientific">Alligator mississippiensis</name>
    <name type="common">American alligator</name>
    <dbReference type="NCBI Taxonomy" id="8496"/>
    <lineage>
        <taxon>Eukaryota</taxon>
        <taxon>Metazoa</taxon>
        <taxon>Chordata</taxon>
        <taxon>Craniata</taxon>
        <taxon>Vertebrata</taxon>
        <taxon>Euteleostomi</taxon>
        <taxon>Archelosauria</taxon>
        <taxon>Archosauria</taxon>
        <taxon>Crocodylia</taxon>
        <taxon>Alligatoridae</taxon>
        <taxon>Alligatorinae</taxon>
        <taxon>Alligator</taxon>
    </lineage>
</organism>
<protein>
    <submittedName>
        <fullName evidence="5">Immune-related, lectin-like receptor 2</fullName>
    </submittedName>
</protein>
<keyword evidence="3" id="KW-0472">Membrane</keyword>
<dbReference type="InterPro" id="IPR016187">
    <property type="entry name" value="CTDL_fold"/>
</dbReference>
<keyword evidence="3" id="KW-0812">Transmembrane</keyword>
<evidence type="ECO:0000256" key="3">
    <source>
        <dbReference type="SAM" id="Phobius"/>
    </source>
</evidence>
<dbReference type="Proteomes" id="UP000050525">
    <property type="component" value="Unassembled WGS sequence"/>
</dbReference>
<keyword evidence="2" id="KW-1015">Disulfide bond</keyword>
<accession>A0A151MP13</accession>
<dbReference type="CDD" id="cd03590">
    <property type="entry name" value="CLECT_DC-SIGN_like"/>
    <property type="match status" value="1"/>
</dbReference>
<dbReference type="EMBL" id="AKHW03005607">
    <property type="protein sequence ID" value="KYO26285.1"/>
    <property type="molecule type" value="Genomic_DNA"/>
</dbReference>
<dbReference type="PANTHER" id="PTHR22803">
    <property type="entry name" value="MANNOSE, PHOSPHOLIPASE, LECTIN RECEPTOR RELATED"/>
    <property type="match status" value="1"/>
</dbReference>
<dbReference type="SUPFAM" id="SSF56436">
    <property type="entry name" value="C-type lectin-like"/>
    <property type="match status" value="1"/>
</dbReference>
<dbReference type="InterPro" id="IPR018378">
    <property type="entry name" value="C-type_lectin_CS"/>
</dbReference>
<dbReference type="InterPro" id="IPR050111">
    <property type="entry name" value="C-type_lectin/snaclec_domain"/>
</dbReference>
<feature type="transmembrane region" description="Helical" evidence="3">
    <location>
        <begin position="38"/>
        <end position="62"/>
    </location>
</feature>
<keyword evidence="6" id="KW-1185">Reference proteome</keyword>
<dbReference type="PROSITE" id="PS50041">
    <property type="entry name" value="C_TYPE_LECTIN_2"/>
    <property type="match status" value="1"/>
</dbReference>
<dbReference type="InterPro" id="IPR001304">
    <property type="entry name" value="C-type_lectin-like"/>
</dbReference>
<keyword evidence="3" id="KW-1133">Transmembrane helix</keyword>
<comment type="caution">
    <text evidence="5">The sequence shown here is derived from an EMBL/GenBank/DDBJ whole genome shotgun (WGS) entry which is preliminary data.</text>
</comment>
<evidence type="ECO:0000313" key="6">
    <source>
        <dbReference type="Proteomes" id="UP000050525"/>
    </source>
</evidence>
<reference evidence="5 6" key="1">
    <citation type="journal article" date="2012" name="Genome Biol.">
        <title>Sequencing three crocodilian genomes to illuminate the evolution of archosaurs and amniotes.</title>
        <authorList>
            <person name="St John J.A."/>
            <person name="Braun E.L."/>
            <person name="Isberg S.R."/>
            <person name="Miles L.G."/>
            <person name="Chong A.Y."/>
            <person name="Gongora J."/>
            <person name="Dalzell P."/>
            <person name="Moran C."/>
            <person name="Bed'hom B."/>
            <person name="Abzhanov A."/>
            <person name="Burgess S.C."/>
            <person name="Cooksey A.M."/>
            <person name="Castoe T.A."/>
            <person name="Crawford N.G."/>
            <person name="Densmore L.D."/>
            <person name="Drew J.C."/>
            <person name="Edwards S.V."/>
            <person name="Faircloth B.C."/>
            <person name="Fujita M.K."/>
            <person name="Greenwold M.J."/>
            <person name="Hoffmann F.G."/>
            <person name="Howard J.M."/>
            <person name="Iguchi T."/>
            <person name="Janes D.E."/>
            <person name="Khan S.Y."/>
            <person name="Kohno S."/>
            <person name="de Koning A.J."/>
            <person name="Lance S.L."/>
            <person name="McCarthy F.M."/>
            <person name="McCormack J.E."/>
            <person name="Merchant M.E."/>
            <person name="Peterson D.G."/>
            <person name="Pollock D.D."/>
            <person name="Pourmand N."/>
            <person name="Raney B.J."/>
            <person name="Roessler K.A."/>
            <person name="Sanford J.R."/>
            <person name="Sawyer R.H."/>
            <person name="Schmidt C.J."/>
            <person name="Triplett E.W."/>
            <person name="Tuberville T.D."/>
            <person name="Venegas-Anaya M."/>
            <person name="Howard J.T."/>
            <person name="Jarvis E.D."/>
            <person name="Guillette L.J.Jr."/>
            <person name="Glenn T.C."/>
            <person name="Green R.E."/>
            <person name="Ray D.A."/>
        </authorList>
    </citation>
    <scope>NUCLEOTIDE SEQUENCE [LARGE SCALE GENOMIC DNA]</scope>
    <source>
        <strain evidence="5">KSC_2009_1</strain>
    </source>
</reference>
<evidence type="ECO:0000256" key="2">
    <source>
        <dbReference type="ARBA" id="ARBA00023157"/>
    </source>
</evidence>
<dbReference type="GO" id="GO:0030246">
    <property type="term" value="F:carbohydrate binding"/>
    <property type="evidence" value="ECO:0007669"/>
    <property type="project" value="UniProtKB-KW"/>
</dbReference>
<sequence>MKAIAEESVYENVVISDVPHQSCKKGNLPESSPKRSHVLCALLLLLSLLLAASLGGVTATYFQEQQEKHRVAEAVQGVRDFWKENSTVNVSVLEQTGYLLTRVSQGWRLHGGNLYYFSKEKRSWEEAEQFCVSQNSHLSSVLSWEEQEYLAAEVRNADHWIGLSDREAEGSWRWVDGSEYTKGFWYKKQPDNWNQGIGGTEDCVHLQNGVHHKTWNDVNCTLQHQWVCKVTLGQA</sequence>
<dbReference type="Pfam" id="PF00059">
    <property type="entry name" value="Lectin_C"/>
    <property type="match status" value="1"/>
</dbReference>